<dbReference type="EMBL" id="JROU02001052">
    <property type="protein sequence ID" value="OEH77572.1"/>
    <property type="molecule type" value="Genomic_DNA"/>
</dbReference>
<evidence type="ECO:0008006" key="4">
    <source>
        <dbReference type="Google" id="ProtNLM"/>
    </source>
</evidence>
<comment type="caution">
    <text evidence="2">The sequence shown here is derived from an EMBL/GenBank/DDBJ whole genome shotgun (WGS) entry which is preliminary data.</text>
</comment>
<keyword evidence="1" id="KW-0812">Transmembrane</keyword>
<sequence>MWIYVRCPSPRLGPSAFLVDFKSAIVIPAAVLVFSSLSMAPPLKLFLAVAASCFSAASSVQAVGSVPEAGGPVLLHLLLQAQHP</sequence>
<accession>A0A1D3D295</accession>
<name>A0A1D3D295_9EIME</name>
<protein>
    <recommendedName>
        <fullName evidence="4">Transmembrane protein</fullName>
    </recommendedName>
</protein>
<organism evidence="2 3">
    <name type="scientific">Cyclospora cayetanensis</name>
    <dbReference type="NCBI Taxonomy" id="88456"/>
    <lineage>
        <taxon>Eukaryota</taxon>
        <taxon>Sar</taxon>
        <taxon>Alveolata</taxon>
        <taxon>Apicomplexa</taxon>
        <taxon>Conoidasida</taxon>
        <taxon>Coccidia</taxon>
        <taxon>Eucoccidiorida</taxon>
        <taxon>Eimeriorina</taxon>
        <taxon>Eimeriidae</taxon>
        <taxon>Cyclospora</taxon>
    </lineage>
</organism>
<evidence type="ECO:0000313" key="3">
    <source>
        <dbReference type="Proteomes" id="UP000095192"/>
    </source>
</evidence>
<evidence type="ECO:0000256" key="1">
    <source>
        <dbReference type="SAM" id="Phobius"/>
    </source>
</evidence>
<dbReference type="VEuPathDB" id="ToxoDB:cyc_07254"/>
<proteinExistence type="predicted"/>
<keyword evidence="1" id="KW-1133">Transmembrane helix</keyword>
<keyword evidence="3" id="KW-1185">Reference proteome</keyword>
<evidence type="ECO:0000313" key="2">
    <source>
        <dbReference type="EMBL" id="OEH77572.1"/>
    </source>
</evidence>
<reference evidence="2 3" key="1">
    <citation type="journal article" date="2016" name="BMC Genomics">
        <title>Comparative genomics reveals Cyclospora cayetanensis possesses coccidia-like metabolism and invasion components but unique surface antigens.</title>
        <authorList>
            <person name="Liu S."/>
            <person name="Wang L."/>
            <person name="Zheng H."/>
            <person name="Xu Z."/>
            <person name="Roellig D.M."/>
            <person name="Li N."/>
            <person name="Frace M.A."/>
            <person name="Tang K."/>
            <person name="Arrowood M.J."/>
            <person name="Moss D.M."/>
            <person name="Zhang L."/>
            <person name="Feng Y."/>
            <person name="Xiao L."/>
        </authorList>
    </citation>
    <scope>NUCLEOTIDE SEQUENCE [LARGE SCALE GENOMIC DNA]</scope>
    <source>
        <strain evidence="2 3">CHN_HEN01</strain>
    </source>
</reference>
<dbReference type="AlphaFoldDB" id="A0A1D3D295"/>
<dbReference type="Proteomes" id="UP000095192">
    <property type="component" value="Unassembled WGS sequence"/>
</dbReference>
<dbReference type="InParanoid" id="A0A1D3D295"/>
<feature type="transmembrane region" description="Helical" evidence="1">
    <location>
        <begin position="12"/>
        <end position="33"/>
    </location>
</feature>
<gene>
    <name evidence="2" type="ORF">cyc_07254</name>
</gene>
<keyword evidence="1" id="KW-0472">Membrane</keyword>